<dbReference type="EMBL" id="JADIMY010000098">
    <property type="protein sequence ID" value="MBO8427885.1"/>
    <property type="molecule type" value="Genomic_DNA"/>
</dbReference>
<reference evidence="1" key="1">
    <citation type="submission" date="2020-10" db="EMBL/GenBank/DDBJ databases">
        <authorList>
            <person name="Gilroy R."/>
        </authorList>
    </citation>
    <scope>NUCLEOTIDE SEQUENCE</scope>
    <source>
        <strain evidence="1">11159</strain>
    </source>
</reference>
<protein>
    <submittedName>
        <fullName evidence="1">Uncharacterized protein</fullName>
    </submittedName>
</protein>
<evidence type="ECO:0000313" key="1">
    <source>
        <dbReference type="EMBL" id="MBO8427885.1"/>
    </source>
</evidence>
<gene>
    <name evidence="1" type="ORF">IAC58_05010</name>
</gene>
<name>A0A9D9DKL6_9BACL</name>
<evidence type="ECO:0000313" key="2">
    <source>
        <dbReference type="Proteomes" id="UP000823613"/>
    </source>
</evidence>
<comment type="caution">
    <text evidence="1">The sequence shown here is derived from an EMBL/GenBank/DDBJ whole genome shotgun (WGS) entry which is preliminary data.</text>
</comment>
<sequence>MCKKEKNKNTTFEEFMFNIRIVNNNSDPNVGTESWPKPLINPPVIDFDGPHYMPNEIPIDEILSGKYIPSGCYYLNGERDRLIFPGDFIEPPIKSHFGFDCKITHTYENLKLKQLLNKLLKNSFIEKN</sequence>
<dbReference type="Proteomes" id="UP000823613">
    <property type="component" value="Unassembled WGS sequence"/>
</dbReference>
<proteinExistence type="predicted"/>
<accession>A0A9D9DKL6</accession>
<dbReference type="AlphaFoldDB" id="A0A9D9DKL6"/>
<reference evidence="1" key="2">
    <citation type="journal article" date="2021" name="PeerJ">
        <title>Extensive microbial diversity within the chicken gut microbiome revealed by metagenomics and culture.</title>
        <authorList>
            <person name="Gilroy R."/>
            <person name="Ravi A."/>
            <person name="Getino M."/>
            <person name="Pursley I."/>
            <person name="Horton D.L."/>
            <person name="Alikhan N.F."/>
            <person name="Baker D."/>
            <person name="Gharbi K."/>
            <person name="Hall N."/>
            <person name="Watson M."/>
            <person name="Adriaenssens E.M."/>
            <person name="Foster-Nyarko E."/>
            <person name="Jarju S."/>
            <person name="Secka A."/>
            <person name="Antonio M."/>
            <person name="Oren A."/>
            <person name="Chaudhuri R.R."/>
            <person name="La Ragione R."/>
            <person name="Hildebrand F."/>
            <person name="Pallen M.J."/>
        </authorList>
    </citation>
    <scope>NUCLEOTIDE SEQUENCE</scope>
    <source>
        <strain evidence="1">11159</strain>
    </source>
</reference>
<organism evidence="1 2">
    <name type="scientific">Candidatus Onthovivens merdipullorum</name>
    <dbReference type="NCBI Taxonomy" id="2840889"/>
    <lineage>
        <taxon>Bacteria</taxon>
        <taxon>Bacillati</taxon>
        <taxon>Bacillota</taxon>
        <taxon>Bacilli</taxon>
        <taxon>Bacillales</taxon>
        <taxon>Candidatus Onthovivens</taxon>
    </lineage>
</organism>